<protein>
    <submittedName>
        <fullName evidence="7">ABC transporter permease subunit</fullName>
    </submittedName>
</protein>
<feature type="transmembrane region" description="Helical" evidence="6">
    <location>
        <begin position="173"/>
        <end position="190"/>
    </location>
</feature>
<dbReference type="PANTHER" id="PTHR30294">
    <property type="entry name" value="MEMBRANE COMPONENT OF ABC TRANSPORTER YHHJ-RELATED"/>
    <property type="match status" value="1"/>
</dbReference>
<dbReference type="Proteomes" id="UP000733744">
    <property type="component" value="Unassembled WGS sequence"/>
</dbReference>
<evidence type="ECO:0000256" key="2">
    <source>
        <dbReference type="ARBA" id="ARBA00022475"/>
    </source>
</evidence>
<evidence type="ECO:0000256" key="6">
    <source>
        <dbReference type="SAM" id="Phobius"/>
    </source>
</evidence>
<dbReference type="EMBL" id="RYFG02000010">
    <property type="protein sequence ID" value="TRX02603.1"/>
    <property type="molecule type" value="Genomic_DNA"/>
</dbReference>
<dbReference type="PANTHER" id="PTHR30294:SF29">
    <property type="entry name" value="MULTIDRUG ABC TRANSPORTER PERMEASE YBHS-RELATED"/>
    <property type="match status" value="1"/>
</dbReference>
<dbReference type="Pfam" id="PF12679">
    <property type="entry name" value="ABC2_membrane_2"/>
    <property type="match status" value="1"/>
</dbReference>
<keyword evidence="2" id="KW-1003">Cell membrane</keyword>
<reference evidence="7 8" key="1">
    <citation type="journal article" date="2019" name="Antonie Van Leeuwenhoek">
        <title>Description of 'Ca. Methylobacter oryzae' KRF1, a novel species from the environmentally important Methylobacter clade 2.</title>
        <authorList>
            <person name="Khatri K."/>
            <person name="Mohite J.A."/>
            <person name="Pandit P.S."/>
            <person name="Bahulikar R."/>
            <person name="Rahalkar M.C."/>
        </authorList>
    </citation>
    <scope>NUCLEOTIDE SEQUENCE [LARGE SCALE GENOMIC DNA]</scope>
    <source>
        <strain evidence="7 8">KRF1</strain>
    </source>
</reference>
<proteinExistence type="predicted"/>
<evidence type="ECO:0000313" key="8">
    <source>
        <dbReference type="Proteomes" id="UP000733744"/>
    </source>
</evidence>
<evidence type="ECO:0000256" key="1">
    <source>
        <dbReference type="ARBA" id="ARBA00004651"/>
    </source>
</evidence>
<feature type="transmembrane region" description="Helical" evidence="6">
    <location>
        <begin position="65"/>
        <end position="87"/>
    </location>
</feature>
<gene>
    <name evidence="7" type="ORF">EKO24_002200</name>
</gene>
<organism evidence="7 8">
    <name type="scientific">Candidatus Methylobacter oryzae</name>
    <dbReference type="NCBI Taxonomy" id="2497749"/>
    <lineage>
        <taxon>Bacteria</taxon>
        <taxon>Pseudomonadati</taxon>
        <taxon>Pseudomonadota</taxon>
        <taxon>Gammaproteobacteria</taxon>
        <taxon>Methylococcales</taxon>
        <taxon>Methylococcaceae</taxon>
        <taxon>Methylobacter</taxon>
    </lineage>
</organism>
<comment type="caution">
    <text evidence="7">The sequence shown here is derived from an EMBL/GenBank/DDBJ whole genome shotgun (WGS) entry which is preliminary data.</text>
</comment>
<accession>A0ABY3CH42</accession>
<evidence type="ECO:0000256" key="5">
    <source>
        <dbReference type="ARBA" id="ARBA00023136"/>
    </source>
</evidence>
<keyword evidence="4 6" id="KW-1133">Transmembrane helix</keyword>
<sequence length="251" mass="27518">MMILTIASREFRTLFLSPMAWTILAILQFILAFLFLTQVEAFAELQPKLATIEGAPGLTDIIVPPLFGNAGIILLLVTPLLTMRLICEERRNKTLSLLLSAPISNIDVILGKYFGILGLLLLIIALITLMPLSLLSGAELDLGKLFANILGLLLLVSAFTAIGLFMSCIAGHPTIAAMGAFGMLLLLWILDWSAGMSDQRSELFAYLSMLKHFQNVQSGLISSADIGYFLLFIITFITLSIRSLDNDRLQK</sequence>
<keyword evidence="8" id="KW-1185">Reference proteome</keyword>
<evidence type="ECO:0000256" key="3">
    <source>
        <dbReference type="ARBA" id="ARBA00022692"/>
    </source>
</evidence>
<evidence type="ECO:0000313" key="7">
    <source>
        <dbReference type="EMBL" id="TRX02603.1"/>
    </source>
</evidence>
<keyword evidence="5 6" id="KW-0472">Membrane</keyword>
<comment type="subcellular location">
    <subcellularLocation>
        <location evidence="1">Cell membrane</location>
        <topology evidence="1">Multi-pass membrane protein</topology>
    </subcellularLocation>
</comment>
<evidence type="ECO:0000256" key="4">
    <source>
        <dbReference type="ARBA" id="ARBA00022989"/>
    </source>
</evidence>
<keyword evidence="3 6" id="KW-0812">Transmembrane</keyword>
<feature type="transmembrane region" description="Helical" evidence="6">
    <location>
        <begin position="145"/>
        <end position="166"/>
    </location>
</feature>
<feature type="transmembrane region" description="Helical" evidence="6">
    <location>
        <begin position="226"/>
        <end position="244"/>
    </location>
</feature>
<feature type="transmembrane region" description="Helical" evidence="6">
    <location>
        <begin position="108"/>
        <end position="133"/>
    </location>
</feature>
<name>A0ABY3CH42_9GAMM</name>
<dbReference type="InterPro" id="IPR051449">
    <property type="entry name" value="ABC-2_transporter_component"/>
</dbReference>